<evidence type="ECO:0000259" key="2">
    <source>
        <dbReference type="Pfam" id="PF03724"/>
    </source>
</evidence>
<dbReference type="InterPro" id="IPR039366">
    <property type="entry name" value="Pilotin"/>
</dbReference>
<evidence type="ECO:0000313" key="4">
    <source>
        <dbReference type="EMBL" id="MEV8466830.1"/>
    </source>
</evidence>
<evidence type="ECO:0000313" key="5">
    <source>
        <dbReference type="Proteomes" id="UP001553161"/>
    </source>
</evidence>
<dbReference type="Pfam" id="PF17185">
    <property type="entry name" value="NlpE_C"/>
    <property type="match status" value="1"/>
</dbReference>
<dbReference type="InterPro" id="IPR038139">
    <property type="entry name" value="NlpE_C_sf"/>
</dbReference>
<comment type="caution">
    <text evidence="4">The sequence shown here is derived from an EMBL/GenBank/DDBJ whole genome shotgun (WGS) entry which is preliminary data.</text>
</comment>
<protein>
    <submittedName>
        <fullName evidence="4">META domain-containing protein</fullName>
    </submittedName>
</protein>
<name>A0ABV3L6W3_9RHOB</name>
<dbReference type="InterPro" id="IPR053196">
    <property type="entry name" value="Lipoprotein_YbaY-like"/>
</dbReference>
<evidence type="ECO:0000256" key="1">
    <source>
        <dbReference type="SAM" id="SignalP"/>
    </source>
</evidence>
<dbReference type="InterPro" id="IPR005184">
    <property type="entry name" value="DUF306_Meta_HslJ"/>
</dbReference>
<dbReference type="Pfam" id="PF03724">
    <property type="entry name" value="META"/>
    <property type="match status" value="1"/>
</dbReference>
<feature type="domain" description="DUF306" evidence="2">
    <location>
        <begin position="343"/>
        <end position="453"/>
    </location>
</feature>
<keyword evidence="5" id="KW-1185">Reference proteome</keyword>
<organism evidence="4 5">
    <name type="scientific">Meridianimarinicoccus marinus</name>
    <dbReference type="NCBI Taxonomy" id="3231483"/>
    <lineage>
        <taxon>Bacteria</taxon>
        <taxon>Pseudomonadati</taxon>
        <taxon>Pseudomonadota</taxon>
        <taxon>Alphaproteobacteria</taxon>
        <taxon>Rhodobacterales</taxon>
        <taxon>Paracoccaceae</taxon>
        <taxon>Meridianimarinicoccus</taxon>
    </lineage>
</organism>
<gene>
    <name evidence="4" type="ORF">AB0T83_08575</name>
</gene>
<keyword evidence="1" id="KW-0732">Signal</keyword>
<dbReference type="Gene3D" id="2.40.128.270">
    <property type="match status" value="1"/>
</dbReference>
<dbReference type="InterPro" id="IPR038670">
    <property type="entry name" value="HslJ-like_sf"/>
</dbReference>
<dbReference type="Gene3D" id="2.40.128.640">
    <property type="match status" value="1"/>
</dbReference>
<reference evidence="4 5" key="1">
    <citation type="submission" date="2024-07" db="EMBL/GenBank/DDBJ databases">
        <authorList>
            <person name="Kang M."/>
        </authorList>
    </citation>
    <scope>NUCLEOTIDE SEQUENCE [LARGE SCALE GENOMIC DNA]</scope>
    <source>
        <strain evidence="4 5">DFM31</strain>
    </source>
</reference>
<feature type="chain" id="PRO_5046632723" evidence="1">
    <location>
        <begin position="20"/>
        <end position="460"/>
    </location>
</feature>
<sequence>MKNLLSGLVMAALAGAAGAETLEGRAQMPSGVQTPGGATFEAVLEDISLADAPAVELGRSAFAPPQTYGWPFSIDYDTAALDPRHSYAVRGRVTGATGQLLFVTDTVVPVLEDGADAPVLNLVAVAGADQPVVGAHGLRLPATFTGTLPCADCEGIAHHLDLWPDQTYHLRRIWQGKTPPLIRDEVGRWYVDPARAALVLHGAAEMPLQWEIQAPDRLRALDMQGKVIDSDLPYELQGTVPLEETDLDLPLQGLVTYFADAAQFEVCLSGKTYPVEMSGDYPALERAYGEARPTPGAPLLATVMGRLELRPAMEGPDRRSLIVDRFVSIWPEGTCDRHRAPTRLENTYWRIAQLNGETLTAQPGGREPHLLLRGGADNAYQATVGCNGLGGSYTRDSENGLRFERGMSTLMACPPPLDGWEQAFAGVLGATRSWDIAGQSLMLLDDNGDALAVLDAVYLP</sequence>
<dbReference type="RefSeq" id="WP_366192618.1">
    <property type="nucleotide sequence ID" value="NZ_JBFBVU010000008.1"/>
</dbReference>
<dbReference type="PANTHER" id="PTHR38013">
    <property type="entry name" value="GLYCOPROTEIN/POLYSACCHARIDE METABOLISM"/>
    <property type="match status" value="1"/>
</dbReference>
<proteinExistence type="predicted"/>
<dbReference type="EMBL" id="JBFBVU010000008">
    <property type="protein sequence ID" value="MEV8466830.1"/>
    <property type="molecule type" value="Genomic_DNA"/>
</dbReference>
<dbReference type="Pfam" id="PF09619">
    <property type="entry name" value="YscW"/>
    <property type="match status" value="1"/>
</dbReference>
<dbReference type="Proteomes" id="UP001553161">
    <property type="component" value="Unassembled WGS sequence"/>
</dbReference>
<evidence type="ECO:0000259" key="3">
    <source>
        <dbReference type="Pfam" id="PF17185"/>
    </source>
</evidence>
<dbReference type="Gene3D" id="2.40.50.540">
    <property type="match status" value="1"/>
</dbReference>
<feature type="signal peptide" evidence="1">
    <location>
        <begin position="1"/>
        <end position="19"/>
    </location>
</feature>
<dbReference type="Pfam" id="PF04170">
    <property type="entry name" value="NlpE"/>
    <property type="match status" value="1"/>
</dbReference>
<dbReference type="InterPro" id="IPR007298">
    <property type="entry name" value="Cu-R_lipoprotein_NlpE"/>
</dbReference>
<feature type="domain" description="NlpE C-terminal OB" evidence="3">
    <location>
        <begin position="250"/>
        <end position="336"/>
    </location>
</feature>
<dbReference type="PANTHER" id="PTHR38013:SF1">
    <property type="entry name" value="GLYCOPROTEIN_POLYSACCHARIDE METABOLISM"/>
    <property type="match status" value="1"/>
</dbReference>
<dbReference type="InterPro" id="IPR033450">
    <property type="entry name" value="NlpE_C"/>
</dbReference>
<accession>A0ABV3L6W3</accession>